<keyword evidence="2" id="KW-1185">Reference proteome</keyword>
<gene>
    <name evidence="1" type="ORF">TNCV_235271</name>
</gene>
<sequence length="89" mass="10152">MGLSEKHHMGIKDIIPMELGIDITDNKNVQLCRSAQNYVTSDKDSFATKSVKFCYVGGMNALQLQFPSQLKYLTEKQLFSFLQRLGLMF</sequence>
<evidence type="ECO:0000313" key="2">
    <source>
        <dbReference type="Proteomes" id="UP000887159"/>
    </source>
</evidence>
<reference evidence="1" key="1">
    <citation type="submission" date="2020-08" db="EMBL/GenBank/DDBJ databases">
        <title>Multicomponent nature underlies the extraordinary mechanical properties of spider dragline silk.</title>
        <authorList>
            <person name="Kono N."/>
            <person name="Nakamura H."/>
            <person name="Mori M."/>
            <person name="Yoshida Y."/>
            <person name="Ohtoshi R."/>
            <person name="Malay A.D."/>
            <person name="Moran D.A.P."/>
            <person name="Tomita M."/>
            <person name="Numata K."/>
            <person name="Arakawa K."/>
        </authorList>
    </citation>
    <scope>NUCLEOTIDE SEQUENCE</scope>
</reference>
<accession>A0A8X6VE11</accession>
<name>A0A8X6VE11_TRICX</name>
<evidence type="ECO:0000313" key="1">
    <source>
        <dbReference type="EMBL" id="GFY14977.1"/>
    </source>
</evidence>
<dbReference type="Proteomes" id="UP000887159">
    <property type="component" value="Unassembled WGS sequence"/>
</dbReference>
<protein>
    <submittedName>
        <fullName evidence="1">Uncharacterized protein</fullName>
    </submittedName>
</protein>
<organism evidence="1 2">
    <name type="scientific">Trichonephila clavipes</name>
    <name type="common">Golden silk orbweaver</name>
    <name type="synonym">Nephila clavipes</name>
    <dbReference type="NCBI Taxonomy" id="2585209"/>
    <lineage>
        <taxon>Eukaryota</taxon>
        <taxon>Metazoa</taxon>
        <taxon>Ecdysozoa</taxon>
        <taxon>Arthropoda</taxon>
        <taxon>Chelicerata</taxon>
        <taxon>Arachnida</taxon>
        <taxon>Araneae</taxon>
        <taxon>Araneomorphae</taxon>
        <taxon>Entelegynae</taxon>
        <taxon>Araneoidea</taxon>
        <taxon>Nephilidae</taxon>
        <taxon>Trichonephila</taxon>
    </lineage>
</organism>
<proteinExistence type="predicted"/>
<dbReference type="AlphaFoldDB" id="A0A8X6VE11"/>
<comment type="caution">
    <text evidence="1">The sequence shown here is derived from an EMBL/GenBank/DDBJ whole genome shotgun (WGS) entry which is preliminary data.</text>
</comment>
<dbReference type="EMBL" id="BMAU01021332">
    <property type="protein sequence ID" value="GFY14977.1"/>
    <property type="molecule type" value="Genomic_DNA"/>
</dbReference>